<keyword evidence="1" id="KW-1133">Transmembrane helix</keyword>
<dbReference type="OrthoDB" id="9882096at2"/>
<comment type="caution">
    <text evidence="2">The sequence shown here is derived from an EMBL/GenBank/DDBJ whole genome shotgun (WGS) entry which is preliminary data.</text>
</comment>
<keyword evidence="1" id="KW-0812">Transmembrane</keyword>
<dbReference type="Proteomes" id="UP000192343">
    <property type="component" value="Unassembled WGS sequence"/>
</dbReference>
<dbReference type="EMBL" id="MWQY01000028">
    <property type="protein sequence ID" value="ORC30743.1"/>
    <property type="molecule type" value="Genomic_DNA"/>
</dbReference>
<keyword evidence="1" id="KW-0472">Membrane</keyword>
<accession>A0A1Y1RTI0</accession>
<feature type="transmembrane region" description="Helical" evidence="1">
    <location>
        <begin position="15"/>
        <end position="38"/>
    </location>
</feature>
<keyword evidence="3" id="KW-1185">Reference proteome</keyword>
<proteinExistence type="predicted"/>
<reference evidence="2 3" key="1">
    <citation type="submission" date="2017-03" db="EMBL/GenBank/DDBJ databases">
        <title>Draft Genome sequence of Marispirochaeta sp. strain JC444.</title>
        <authorList>
            <person name="Shivani Y."/>
            <person name="Subhash Y."/>
            <person name="Sasikala C."/>
            <person name="Ramana C."/>
        </authorList>
    </citation>
    <scope>NUCLEOTIDE SEQUENCE [LARGE SCALE GENOMIC DNA]</scope>
    <source>
        <strain evidence="2 3">JC444</strain>
    </source>
</reference>
<evidence type="ECO:0000313" key="2">
    <source>
        <dbReference type="EMBL" id="ORC30743.1"/>
    </source>
</evidence>
<dbReference type="RefSeq" id="WP_083052853.1">
    <property type="nucleotide sequence ID" value="NZ_CAXXQO010000003.1"/>
</dbReference>
<feature type="transmembrane region" description="Helical" evidence="1">
    <location>
        <begin position="50"/>
        <end position="73"/>
    </location>
</feature>
<dbReference type="AlphaFoldDB" id="A0A1Y1RTI0"/>
<protein>
    <submittedName>
        <fullName evidence="2">Uncharacterized protein</fullName>
    </submittedName>
</protein>
<organism evidence="2 3">
    <name type="scientific">Marispirochaeta aestuarii</name>
    <dbReference type="NCBI Taxonomy" id="1963862"/>
    <lineage>
        <taxon>Bacteria</taxon>
        <taxon>Pseudomonadati</taxon>
        <taxon>Spirochaetota</taxon>
        <taxon>Spirochaetia</taxon>
        <taxon>Spirochaetales</taxon>
        <taxon>Spirochaetaceae</taxon>
        <taxon>Marispirochaeta</taxon>
    </lineage>
</organism>
<name>A0A1Y1RTI0_9SPIO</name>
<evidence type="ECO:0000313" key="3">
    <source>
        <dbReference type="Proteomes" id="UP000192343"/>
    </source>
</evidence>
<evidence type="ECO:0000256" key="1">
    <source>
        <dbReference type="SAM" id="Phobius"/>
    </source>
</evidence>
<gene>
    <name evidence="2" type="ORF">B4O97_17720</name>
</gene>
<dbReference type="STRING" id="1963862.B4O97_17720"/>
<sequence length="82" mass="9056">MGDQPLDNNSIFTRYLIRLLLLGIPVINVIASLLWGFAGSDEETRSFGRAALIVIVTFAVLFLIGGLVAFTFLSQRLFELIP</sequence>